<protein>
    <submittedName>
        <fullName evidence="2">Uncharacterized protein</fullName>
    </submittedName>
</protein>
<reference evidence="2" key="1">
    <citation type="submission" date="2023-10" db="EMBL/GenBank/DDBJ databases">
        <authorList>
            <person name="Chen Y."/>
            <person name="Shah S."/>
            <person name="Dougan E. K."/>
            <person name="Thang M."/>
            <person name="Chan C."/>
        </authorList>
    </citation>
    <scope>NUCLEOTIDE SEQUENCE [LARGE SCALE GENOMIC DNA]</scope>
</reference>
<feature type="non-terminal residue" evidence="2">
    <location>
        <position position="1"/>
    </location>
</feature>
<dbReference type="EMBL" id="CAUYUJ010015200">
    <property type="protein sequence ID" value="CAK0851013.1"/>
    <property type="molecule type" value="Genomic_DNA"/>
</dbReference>
<comment type="caution">
    <text evidence="2">The sequence shown here is derived from an EMBL/GenBank/DDBJ whole genome shotgun (WGS) entry which is preliminary data.</text>
</comment>
<evidence type="ECO:0000256" key="1">
    <source>
        <dbReference type="SAM" id="MobiDB-lite"/>
    </source>
</evidence>
<gene>
    <name evidence="2" type="ORF">PCOR1329_LOCUS43279</name>
</gene>
<evidence type="ECO:0000313" key="3">
    <source>
        <dbReference type="Proteomes" id="UP001189429"/>
    </source>
</evidence>
<dbReference type="Proteomes" id="UP001189429">
    <property type="component" value="Unassembled WGS sequence"/>
</dbReference>
<name>A0ABN9TXH5_9DINO</name>
<feature type="region of interest" description="Disordered" evidence="1">
    <location>
        <begin position="1"/>
        <end position="22"/>
    </location>
</feature>
<accession>A0ABN9TXH5</accession>
<proteinExistence type="predicted"/>
<feature type="non-terminal residue" evidence="2">
    <location>
        <position position="86"/>
    </location>
</feature>
<evidence type="ECO:0000313" key="2">
    <source>
        <dbReference type="EMBL" id="CAK0851013.1"/>
    </source>
</evidence>
<sequence length="86" mass="8983">AMESAVGAAVVPPRRPHSAPPLGQFRQFDLEDMTMDVVAAFQDGRQEEALAGAVAFSAAAKEELGETHPTYINALATVAALVSQMG</sequence>
<keyword evidence="3" id="KW-1185">Reference proteome</keyword>
<organism evidence="2 3">
    <name type="scientific">Prorocentrum cordatum</name>
    <dbReference type="NCBI Taxonomy" id="2364126"/>
    <lineage>
        <taxon>Eukaryota</taxon>
        <taxon>Sar</taxon>
        <taxon>Alveolata</taxon>
        <taxon>Dinophyceae</taxon>
        <taxon>Prorocentrales</taxon>
        <taxon>Prorocentraceae</taxon>
        <taxon>Prorocentrum</taxon>
    </lineage>
</organism>